<proteinExistence type="predicted"/>
<dbReference type="AlphaFoldDB" id="A0A9N9HXB1"/>
<sequence length="69" mass="8119">DGEEIEESYLLPRSYSFVQENTSECFNNIQDEIGECSNSNNIDVEIDDKEYSNNENNDIEMFDTDMFEF</sequence>
<dbReference type="Proteomes" id="UP000789396">
    <property type="component" value="Unassembled WGS sequence"/>
</dbReference>
<comment type="caution">
    <text evidence="1">The sequence shown here is derived from an EMBL/GenBank/DDBJ whole genome shotgun (WGS) entry which is preliminary data.</text>
</comment>
<gene>
    <name evidence="1" type="ORF">RFULGI_LOCUS10794</name>
</gene>
<evidence type="ECO:0000313" key="1">
    <source>
        <dbReference type="EMBL" id="CAG8710161.1"/>
    </source>
</evidence>
<feature type="non-terminal residue" evidence="1">
    <location>
        <position position="1"/>
    </location>
</feature>
<organism evidence="1 2">
    <name type="scientific">Racocetra fulgida</name>
    <dbReference type="NCBI Taxonomy" id="60492"/>
    <lineage>
        <taxon>Eukaryota</taxon>
        <taxon>Fungi</taxon>
        <taxon>Fungi incertae sedis</taxon>
        <taxon>Mucoromycota</taxon>
        <taxon>Glomeromycotina</taxon>
        <taxon>Glomeromycetes</taxon>
        <taxon>Diversisporales</taxon>
        <taxon>Gigasporaceae</taxon>
        <taxon>Racocetra</taxon>
    </lineage>
</organism>
<keyword evidence="2" id="KW-1185">Reference proteome</keyword>
<dbReference type="EMBL" id="CAJVPZ010022070">
    <property type="protein sequence ID" value="CAG8710161.1"/>
    <property type="molecule type" value="Genomic_DNA"/>
</dbReference>
<accession>A0A9N9HXB1</accession>
<reference evidence="1" key="1">
    <citation type="submission" date="2021-06" db="EMBL/GenBank/DDBJ databases">
        <authorList>
            <person name="Kallberg Y."/>
            <person name="Tangrot J."/>
            <person name="Rosling A."/>
        </authorList>
    </citation>
    <scope>NUCLEOTIDE SEQUENCE</scope>
    <source>
        <strain evidence="1">IN212</strain>
    </source>
</reference>
<name>A0A9N9HXB1_9GLOM</name>
<evidence type="ECO:0000313" key="2">
    <source>
        <dbReference type="Proteomes" id="UP000789396"/>
    </source>
</evidence>
<protein>
    <submittedName>
        <fullName evidence="1">3496_t:CDS:1</fullName>
    </submittedName>
</protein>